<reference evidence="1" key="1">
    <citation type="submission" date="2022-12" db="EMBL/GenBank/DDBJ databases">
        <title>Vibrio parahaemolyticus become highly virulent by producing novel Tc toxins.</title>
        <authorList>
            <person name="Yang F."/>
            <person name="You Y."/>
            <person name="Lai Q."/>
            <person name="Xu L."/>
            <person name="Li F."/>
        </authorList>
    </citation>
    <scope>NUCLEOTIDE SEQUENCE</scope>
    <source>
        <strain evidence="1">Vp-HL-202005</strain>
        <plasmid evidence="1">pHLA</plasmid>
    </source>
</reference>
<dbReference type="AlphaFoldDB" id="A0AA47L9W4"/>
<evidence type="ECO:0000313" key="1">
    <source>
        <dbReference type="EMBL" id="WAT93760.1"/>
    </source>
</evidence>
<gene>
    <name evidence="1" type="ORF">O1Q84_25910</name>
</gene>
<evidence type="ECO:0000313" key="2">
    <source>
        <dbReference type="Proteomes" id="UP001156560"/>
    </source>
</evidence>
<protein>
    <submittedName>
        <fullName evidence="1">Uncharacterized protein</fullName>
    </submittedName>
</protein>
<dbReference type="Proteomes" id="UP001156560">
    <property type="component" value="Plasmid pHLA"/>
</dbReference>
<name>A0AA47L9W4_VIBPH</name>
<dbReference type="EMBL" id="CP114196">
    <property type="protein sequence ID" value="WAT93760.1"/>
    <property type="molecule type" value="Genomic_DNA"/>
</dbReference>
<keyword evidence="1" id="KW-0614">Plasmid</keyword>
<organism evidence="1 2">
    <name type="scientific">Vibrio parahaemolyticus</name>
    <dbReference type="NCBI Taxonomy" id="670"/>
    <lineage>
        <taxon>Bacteria</taxon>
        <taxon>Pseudomonadati</taxon>
        <taxon>Pseudomonadota</taxon>
        <taxon>Gammaproteobacteria</taxon>
        <taxon>Vibrionales</taxon>
        <taxon>Vibrionaceae</taxon>
        <taxon>Vibrio</taxon>
    </lineage>
</organism>
<accession>A0AA47L9W4</accession>
<sequence>MRTEKQIELISKHYKDQISVFSGEPHLMVWTEKGTGFVSVKEMSQNKFDEFLKVALKREEKANNEVKLKQICADFGVLEILQSTAQWRDSIKSLLTLFSFALLPTRLVELEKELERAALSFDHQ</sequence>
<geneLocation type="plasmid" evidence="1 2">
    <name>pHLA</name>
</geneLocation>
<dbReference type="RefSeq" id="WP_269169646.1">
    <property type="nucleotide sequence ID" value="NZ_CP114196.1"/>
</dbReference>
<proteinExistence type="predicted"/>